<accession>A0AC11EFS1</accession>
<reference evidence="1" key="3">
    <citation type="submission" date="2025-09" db="UniProtKB">
        <authorList>
            <consortium name="Ensembl"/>
        </authorList>
    </citation>
    <scope>IDENTIFICATION</scope>
</reference>
<organism evidence="1">
    <name type="scientific">Ovis aries</name>
    <name type="common">Sheep</name>
    <dbReference type="NCBI Taxonomy" id="9940"/>
    <lineage>
        <taxon>Eukaryota</taxon>
        <taxon>Metazoa</taxon>
        <taxon>Chordata</taxon>
        <taxon>Craniata</taxon>
        <taxon>Vertebrata</taxon>
        <taxon>Euteleostomi</taxon>
        <taxon>Mammalia</taxon>
        <taxon>Eutheria</taxon>
        <taxon>Laurasiatheria</taxon>
        <taxon>Artiodactyla</taxon>
        <taxon>Ruminantia</taxon>
        <taxon>Pecora</taxon>
        <taxon>Bovidae</taxon>
        <taxon>Caprinae</taxon>
        <taxon>Ovis</taxon>
    </lineage>
</organism>
<dbReference type="Ensembl" id="ENSOART00020065772.1">
    <property type="protein sequence ID" value="ENSOARP00020058585.1"/>
    <property type="gene ID" value="ENSOARG00020010399.2"/>
</dbReference>
<name>A0AC11EFS1_SHEEP</name>
<sequence>MLRISSVPPEPLGQATSRRLQDLPTQLKLTLPSSSDWSPLMPTQLQAPGKSGVVSERDQELKPRRDMLADANLPQRPQVLGLEEQDVSCEGLVSFEDVTMDFSREEWQQLDPAQRHLYQDVMLEIYSHFFSVGYHIPNPEIIFRIEEGKEPWMRETEVPCQRYHAQLNSDYPQFKCSLATWLVGTILNSHTLDICT</sequence>
<reference evidence="1" key="1">
    <citation type="submission" date="2020-11" db="EMBL/GenBank/DDBJ databases">
        <authorList>
            <person name="Davenport K.M."/>
            <person name="Bickhart D.M."/>
            <person name="Smith T.P.L."/>
            <person name="Murdoch B.M."/>
            <person name="Rosen B.D."/>
        </authorList>
    </citation>
    <scope>NUCLEOTIDE SEQUENCE [LARGE SCALE GENOMIC DNA]</scope>
    <source>
        <strain evidence="1">OAR_USU_Benz2616</strain>
    </source>
</reference>
<protein>
    <submittedName>
        <fullName evidence="1">Zinc finger protein 175</fullName>
    </submittedName>
</protein>
<reference evidence="1" key="2">
    <citation type="submission" date="2025-08" db="UniProtKB">
        <authorList>
            <consortium name="Ensembl"/>
        </authorList>
    </citation>
    <scope>IDENTIFICATION</scope>
</reference>
<evidence type="ECO:0000313" key="1">
    <source>
        <dbReference type="Ensembl" id="ENSOARP00020058585.1"/>
    </source>
</evidence>
<gene>
    <name evidence="1" type="primary">ZNF175</name>
</gene>
<proteinExistence type="predicted"/>